<accession>A0A5B7G8W3</accession>
<comment type="caution">
    <text evidence="1">The sequence shown here is derived from an EMBL/GenBank/DDBJ whole genome shotgun (WGS) entry which is preliminary data.</text>
</comment>
<dbReference type="AlphaFoldDB" id="A0A5B7G8W3"/>
<organism evidence="1 2">
    <name type="scientific">Portunus trituberculatus</name>
    <name type="common">Swimming crab</name>
    <name type="synonym">Neptunus trituberculatus</name>
    <dbReference type="NCBI Taxonomy" id="210409"/>
    <lineage>
        <taxon>Eukaryota</taxon>
        <taxon>Metazoa</taxon>
        <taxon>Ecdysozoa</taxon>
        <taxon>Arthropoda</taxon>
        <taxon>Crustacea</taxon>
        <taxon>Multicrustacea</taxon>
        <taxon>Malacostraca</taxon>
        <taxon>Eumalacostraca</taxon>
        <taxon>Eucarida</taxon>
        <taxon>Decapoda</taxon>
        <taxon>Pleocyemata</taxon>
        <taxon>Brachyura</taxon>
        <taxon>Eubrachyura</taxon>
        <taxon>Portunoidea</taxon>
        <taxon>Portunidae</taxon>
        <taxon>Portuninae</taxon>
        <taxon>Portunus</taxon>
    </lineage>
</organism>
<proteinExistence type="predicted"/>
<reference evidence="1 2" key="1">
    <citation type="submission" date="2019-05" db="EMBL/GenBank/DDBJ databases">
        <title>Another draft genome of Portunus trituberculatus and its Hox gene families provides insights of decapod evolution.</title>
        <authorList>
            <person name="Jeong J.-H."/>
            <person name="Song I."/>
            <person name="Kim S."/>
            <person name="Choi T."/>
            <person name="Kim D."/>
            <person name="Ryu S."/>
            <person name="Kim W."/>
        </authorList>
    </citation>
    <scope>NUCLEOTIDE SEQUENCE [LARGE SCALE GENOMIC DNA]</scope>
    <source>
        <tissue evidence="1">Muscle</tissue>
    </source>
</reference>
<dbReference type="EMBL" id="VSRR010011792">
    <property type="protein sequence ID" value="MPC53663.1"/>
    <property type="molecule type" value="Genomic_DNA"/>
</dbReference>
<dbReference type="Proteomes" id="UP000324222">
    <property type="component" value="Unassembled WGS sequence"/>
</dbReference>
<gene>
    <name evidence="1" type="ORF">E2C01_047561</name>
</gene>
<keyword evidence="2" id="KW-1185">Reference proteome</keyword>
<sequence length="123" mass="14128">MSRSQIVENSEDSRVWAQEQIKLLCTSSFGMKMRIEKVGGNREGATVSCLRQLCVGEEKKMRFSRGEVVFHRLKIRSKTAMLNPALSEEAQPALRLWTGFEPVRLETPRIPKHTWFHCTTAVH</sequence>
<evidence type="ECO:0000313" key="1">
    <source>
        <dbReference type="EMBL" id="MPC53663.1"/>
    </source>
</evidence>
<name>A0A5B7G8W3_PORTR</name>
<evidence type="ECO:0000313" key="2">
    <source>
        <dbReference type="Proteomes" id="UP000324222"/>
    </source>
</evidence>
<protein>
    <submittedName>
        <fullName evidence="1">Uncharacterized protein</fullName>
    </submittedName>
</protein>